<dbReference type="GO" id="GO:0003677">
    <property type="term" value="F:DNA binding"/>
    <property type="evidence" value="ECO:0007669"/>
    <property type="project" value="UniProtKB-KW"/>
</dbReference>
<dbReference type="PROSITE" id="PS50110">
    <property type="entry name" value="RESPONSE_REGULATORY"/>
    <property type="match status" value="1"/>
</dbReference>
<dbReference type="Gene3D" id="3.40.50.2300">
    <property type="match status" value="1"/>
</dbReference>
<accession>A0A0K2GHD9</accession>
<evidence type="ECO:0000259" key="4">
    <source>
        <dbReference type="PROSITE" id="PS50110"/>
    </source>
</evidence>
<proteinExistence type="predicted"/>
<feature type="domain" description="Response regulatory" evidence="4">
    <location>
        <begin position="34"/>
        <end position="150"/>
    </location>
</feature>
<feature type="region of interest" description="Disordered" evidence="3">
    <location>
        <begin position="1"/>
        <end position="25"/>
    </location>
</feature>
<dbReference type="Proteomes" id="UP000069205">
    <property type="component" value="Chromosome"/>
</dbReference>
<reference evidence="5 6" key="1">
    <citation type="journal article" date="2015" name="Proc. Natl. Acad. Sci. U.S.A.">
        <title>Expanded metabolic versatility of ubiquitous nitrite-oxidizing bacteria from the genus Nitrospira.</title>
        <authorList>
            <person name="Koch H."/>
            <person name="Lucker S."/>
            <person name="Albertsen M."/>
            <person name="Kitzinger K."/>
            <person name="Herbold C."/>
            <person name="Spieck E."/>
            <person name="Nielsen P.H."/>
            <person name="Wagner M."/>
            <person name="Daims H."/>
        </authorList>
    </citation>
    <scope>NUCLEOTIDE SEQUENCE [LARGE SCALE GENOMIC DNA]</scope>
    <source>
        <strain evidence="5 6">NSP M-1</strain>
    </source>
</reference>
<dbReference type="GO" id="GO:0000160">
    <property type="term" value="P:phosphorelay signal transduction system"/>
    <property type="evidence" value="ECO:0007669"/>
    <property type="project" value="InterPro"/>
</dbReference>
<feature type="modified residue" description="4-aspartylphosphate" evidence="2">
    <location>
        <position position="85"/>
    </location>
</feature>
<organism evidence="5 6">
    <name type="scientific">Nitrospira moscoviensis</name>
    <dbReference type="NCBI Taxonomy" id="42253"/>
    <lineage>
        <taxon>Bacteria</taxon>
        <taxon>Pseudomonadati</taxon>
        <taxon>Nitrospirota</taxon>
        <taxon>Nitrospiria</taxon>
        <taxon>Nitrospirales</taxon>
        <taxon>Nitrospiraceae</taxon>
        <taxon>Nitrospira</taxon>
    </lineage>
</organism>
<keyword evidence="6" id="KW-1185">Reference proteome</keyword>
<name>A0A0K2GHD9_NITMO</name>
<dbReference type="AlphaFoldDB" id="A0A0K2GHD9"/>
<keyword evidence="2" id="KW-0597">Phosphoprotein</keyword>
<evidence type="ECO:0000313" key="5">
    <source>
        <dbReference type="EMBL" id="ALA60351.1"/>
    </source>
</evidence>
<dbReference type="InterPro" id="IPR011006">
    <property type="entry name" value="CheY-like_superfamily"/>
</dbReference>
<evidence type="ECO:0000256" key="1">
    <source>
        <dbReference type="ARBA" id="ARBA00023125"/>
    </source>
</evidence>
<dbReference type="OrthoDB" id="7352332at2"/>
<dbReference type="SMART" id="SM00448">
    <property type="entry name" value="REC"/>
    <property type="match status" value="1"/>
</dbReference>
<dbReference type="SUPFAM" id="SSF52172">
    <property type="entry name" value="CheY-like"/>
    <property type="match status" value="1"/>
</dbReference>
<protein>
    <recommendedName>
        <fullName evidence="4">Response regulatory domain-containing protein</fullName>
    </recommendedName>
</protein>
<dbReference type="PANTHER" id="PTHR43214:SF43">
    <property type="entry name" value="TWO-COMPONENT RESPONSE REGULATOR"/>
    <property type="match status" value="1"/>
</dbReference>
<dbReference type="KEGG" id="nmv:NITMOv2_3967"/>
<dbReference type="Pfam" id="PF00072">
    <property type="entry name" value="Response_reg"/>
    <property type="match status" value="1"/>
</dbReference>
<dbReference type="RefSeq" id="WP_053381223.1">
    <property type="nucleotide sequence ID" value="NZ_CP011801.1"/>
</dbReference>
<evidence type="ECO:0000256" key="2">
    <source>
        <dbReference type="PROSITE-ProRule" id="PRU00169"/>
    </source>
</evidence>
<dbReference type="InterPro" id="IPR039420">
    <property type="entry name" value="WalR-like"/>
</dbReference>
<dbReference type="EMBL" id="CP011801">
    <property type="protein sequence ID" value="ALA60351.1"/>
    <property type="molecule type" value="Genomic_DNA"/>
</dbReference>
<dbReference type="CDD" id="cd17535">
    <property type="entry name" value="REC_NarL-like"/>
    <property type="match status" value="1"/>
</dbReference>
<evidence type="ECO:0000256" key="3">
    <source>
        <dbReference type="SAM" id="MobiDB-lite"/>
    </source>
</evidence>
<gene>
    <name evidence="5" type="ORF">NITMOv2_3967</name>
</gene>
<dbReference type="InterPro" id="IPR058245">
    <property type="entry name" value="NreC/VraR/RcsB-like_REC"/>
</dbReference>
<dbReference type="STRING" id="42253.NITMOv2_3967"/>
<dbReference type="InterPro" id="IPR001789">
    <property type="entry name" value="Sig_transdc_resp-reg_receiver"/>
</dbReference>
<keyword evidence="1" id="KW-0238">DNA-binding</keyword>
<evidence type="ECO:0000313" key="6">
    <source>
        <dbReference type="Proteomes" id="UP000069205"/>
    </source>
</evidence>
<dbReference type="PANTHER" id="PTHR43214">
    <property type="entry name" value="TWO-COMPONENT RESPONSE REGULATOR"/>
    <property type="match status" value="1"/>
</dbReference>
<sequence length="165" mass="17812">MEDHLVLSSSARRSTGDHTHAASQPVAVEGPVHRVLIVDDHAAMRACLRSLVEDHPDMAVIGEAASGEEAVTLANRLQPDVVLMDVRLPRLDGVEATRRIRRQMPAPVVIGLTVHWTPAMEADMWDAGAADCLSKAEAAERLHAAILAARRPPHHPAAPPTHRPT</sequence>